<feature type="signal peptide" evidence="1">
    <location>
        <begin position="1"/>
        <end position="25"/>
    </location>
</feature>
<keyword evidence="3" id="KW-1185">Reference proteome</keyword>
<evidence type="ECO:0000313" key="3">
    <source>
        <dbReference type="Proteomes" id="UP000194873"/>
    </source>
</evidence>
<dbReference type="CDD" id="cd14789">
    <property type="entry name" value="Tiki"/>
    <property type="match status" value="1"/>
</dbReference>
<accession>A0A243WI53</accession>
<sequence>MGLKIRLLILSLVFTSLTASSQVMQSVLWEVSGRGLKDKSYLLGTVHTLSPSLLDKFSVKQYMRKAQFGVFEISGDPIIPAQPKTNGTLERPQPPLDSLFSKQDYALVDSIFSASPLGSIKAHNEDADLLGMLYAVRMLKQTSAAAETSGLDTGIAEEMRRTGKPLFRLDADDDPDRRALETSYTLLANLIVLSIKDKDSKADRAFKENMEAAYIAKLSADLKLNEEATGFMREITVRRNLLWYPQLEQKMKEGSCFVAVGLGHLQYKSGLITLLRQHGYKVKPVTLLKN</sequence>
<dbReference type="Proteomes" id="UP000194873">
    <property type="component" value="Unassembled WGS sequence"/>
</dbReference>
<dbReference type="Pfam" id="PF01963">
    <property type="entry name" value="TraB_PrgY_gumN"/>
    <property type="match status" value="1"/>
</dbReference>
<proteinExistence type="predicted"/>
<dbReference type="OrthoDB" id="9798714at2"/>
<name>A0A243WI53_9BACT</name>
<reference evidence="2 3" key="1">
    <citation type="submission" date="2017-01" db="EMBL/GenBank/DDBJ databases">
        <title>A new Hymenobacter.</title>
        <authorList>
            <person name="Liang Y."/>
            <person name="Feng F."/>
        </authorList>
    </citation>
    <scope>NUCLEOTIDE SEQUENCE [LARGE SCALE GENOMIC DNA]</scope>
    <source>
        <strain evidence="2">MIMBbqt21</strain>
    </source>
</reference>
<dbReference type="RefSeq" id="WP_086593032.1">
    <property type="nucleotide sequence ID" value="NZ_MTSE01000002.1"/>
</dbReference>
<evidence type="ECO:0008006" key="4">
    <source>
        <dbReference type="Google" id="ProtNLM"/>
    </source>
</evidence>
<evidence type="ECO:0000256" key="1">
    <source>
        <dbReference type="SAM" id="SignalP"/>
    </source>
</evidence>
<keyword evidence="1" id="KW-0732">Signal</keyword>
<comment type="caution">
    <text evidence="2">The sequence shown here is derived from an EMBL/GenBank/DDBJ whole genome shotgun (WGS) entry which is preliminary data.</text>
</comment>
<organism evidence="2 3">
    <name type="scientific">Hymenobacter crusticola</name>
    <dbReference type="NCBI Taxonomy" id="1770526"/>
    <lineage>
        <taxon>Bacteria</taxon>
        <taxon>Pseudomonadati</taxon>
        <taxon>Bacteroidota</taxon>
        <taxon>Cytophagia</taxon>
        <taxon>Cytophagales</taxon>
        <taxon>Hymenobacteraceae</taxon>
        <taxon>Hymenobacter</taxon>
    </lineage>
</organism>
<protein>
    <recommendedName>
        <fullName evidence="4">TraB/GumN family protein</fullName>
    </recommendedName>
</protein>
<dbReference type="InterPro" id="IPR002816">
    <property type="entry name" value="TraB/PrgY/GumN_fam"/>
</dbReference>
<evidence type="ECO:0000313" key="2">
    <source>
        <dbReference type="EMBL" id="OUJ75489.1"/>
    </source>
</evidence>
<feature type="chain" id="PRO_5011273174" description="TraB/GumN family protein" evidence="1">
    <location>
        <begin position="26"/>
        <end position="290"/>
    </location>
</feature>
<dbReference type="EMBL" id="MTSE01000002">
    <property type="protein sequence ID" value="OUJ75489.1"/>
    <property type="molecule type" value="Genomic_DNA"/>
</dbReference>
<gene>
    <name evidence="2" type="ORF">BXP70_05615</name>
</gene>
<dbReference type="AlphaFoldDB" id="A0A243WI53"/>